<keyword evidence="2" id="KW-1185">Reference proteome</keyword>
<accession>A0A9W6YNY7</accession>
<gene>
    <name evidence="1" type="ORF">Pfra01_002998900</name>
</gene>
<dbReference type="AlphaFoldDB" id="A0A9W6YNY7"/>
<reference evidence="1" key="1">
    <citation type="submission" date="2023-04" db="EMBL/GenBank/DDBJ databases">
        <title>Phytophthora fragariaefolia NBRC 109709.</title>
        <authorList>
            <person name="Ichikawa N."/>
            <person name="Sato H."/>
            <person name="Tonouchi N."/>
        </authorList>
    </citation>
    <scope>NUCLEOTIDE SEQUENCE</scope>
    <source>
        <strain evidence="1">NBRC 109709</strain>
    </source>
</reference>
<evidence type="ECO:0000313" key="1">
    <source>
        <dbReference type="EMBL" id="GMG17049.1"/>
    </source>
</evidence>
<evidence type="ECO:0000313" key="2">
    <source>
        <dbReference type="Proteomes" id="UP001165121"/>
    </source>
</evidence>
<protein>
    <submittedName>
        <fullName evidence="1">Unnamed protein product</fullName>
    </submittedName>
</protein>
<dbReference type="EMBL" id="BSXT01018975">
    <property type="protein sequence ID" value="GMG17049.1"/>
    <property type="molecule type" value="Genomic_DNA"/>
</dbReference>
<comment type="caution">
    <text evidence="1">The sequence shown here is derived from an EMBL/GenBank/DDBJ whole genome shotgun (WGS) entry which is preliminary data.</text>
</comment>
<sequence length="194" mass="21886">MSSSNIQSDESQTESFITDRSHVFSFERAASEPVNHGSELQLLDDMHNETESAKASGIDEEYTEFRGLMEDIMSDVDEWESEKLFAKEKTMKESDTKDCAGAVVRESAMQRLREQRLADAIRAADTDENSESLPTDAATPLISKETPTKLKQAMLASLVPLMESQVEQAQGIQAVLREDMVLRRQQHEEILDMR</sequence>
<dbReference type="OrthoDB" id="163248at2759"/>
<name>A0A9W6YNY7_9STRA</name>
<proteinExistence type="predicted"/>
<dbReference type="Proteomes" id="UP001165121">
    <property type="component" value="Unassembled WGS sequence"/>
</dbReference>
<organism evidence="1 2">
    <name type="scientific">Phytophthora fragariaefolia</name>
    <dbReference type="NCBI Taxonomy" id="1490495"/>
    <lineage>
        <taxon>Eukaryota</taxon>
        <taxon>Sar</taxon>
        <taxon>Stramenopiles</taxon>
        <taxon>Oomycota</taxon>
        <taxon>Peronosporomycetes</taxon>
        <taxon>Peronosporales</taxon>
        <taxon>Peronosporaceae</taxon>
        <taxon>Phytophthora</taxon>
    </lineage>
</organism>